<keyword evidence="2" id="KW-0732">Signal</keyword>
<dbReference type="SUPFAM" id="SSF159774">
    <property type="entry name" value="YerB-like"/>
    <property type="match status" value="1"/>
</dbReference>
<feature type="signal peptide" evidence="2">
    <location>
        <begin position="1"/>
        <end position="23"/>
    </location>
</feature>
<evidence type="ECO:0000256" key="1">
    <source>
        <dbReference type="SAM" id="MobiDB-lite"/>
    </source>
</evidence>
<proteinExistence type="predicted"/>
<dbReference type="InterPro" id="IPR023158">
    <property type="entry name" value="YerB-like_sf"/>
</dbReference>
<feature type="region of interest" description="Disordered" evidence="1">
    <location>
        <begin position="22"/>
        <end position="85"/>
    </location>
</feature>
<dbReference type="RefSeq" id="WP_205257524.1">
    <property type="nucleotide sequence ID" value="NZ_BAAAPV010000003.1"/>
</dbReference>
<comment type="caution">
    <text evidence="5">The sequence shown here is derived from an EMBL/GenBank/DDBJ whole genome shotgun (WGS) entry which is preliminary data.</text>
</comment>
<dbReference type="AlphaFoldDB" id="A0A938YR58"/>
<feature type="domain" description="DUF3048" evidence="3">
    <location>
        <begin position="90"/>
        <end position="212"/>
    </location>
</feature>
<feature type="domain" description="DUF3048" evidence="4">
    <location>
        <begin position="251"/>
        <end position="354"/>
    </location>
</feature>
<dbReference type="EMBL" id="JAERWL010000010">
    <property type="protein sequence ID" value="MBM9477415.1"/>
    <property type="molecule type" value="Genomic_DNA"/>
</dbReference>
<accession>A0A938YR58</accession>
<feature type="chain" id="PRO_5037151772" evidence="2">
    <location>
        <begin position="24"/>
        <end position="364"/>
    </location>
</feature>
<reference evidence="5" key="1">
    <citation type="submission" date="2021-01" db="EMBL/GenBank/DDBJ databases">
        <title>KCTC 19127 draft genome.</title>
        <authorList>
            <person name="An D."/>
        </authorList>
    </citation>
    <scope>NUCLEOTIDE SEQUENCE</scope>
    <source>
        <strain evidence="5">KCTC 19127</strain>
    </source>
</reference>
<feature type="compositionally biased region" description="Pro residues" evidence="1">
    <location>
        <begin position="49"/>
        <end position="79"/>
    </location>
</feature>
<dbReference type="Gene3D" id="3.50.90.10">
    <property type="entry name" value="YerB-like"/>
    <property type="match status" value="1"/>
</dbReference>
<dbReference type="Pfam" id="PF11258">
    <property type="entry name" value="DUF3048"/>
    <property type="match status" value="1"/>
</dbReference>
<keyword evidence="6" id="KW-1185">Reference proteome</keyword>
<sequence>MALVLLPLMLSACSGGLPPVASAVPSTSPSVTVPSSSAPPPATTSASPTPSPTPTPTPEPAPAPAPPPEPEPAPAPPAVDPLTGGAPMLTPVVAVKIDNTGAGQPQYGLADADIVYVEEVEAGLTRLLAVFHTVLPDEVGPVRSVRTTDGEVLSAYGIPILAFSGGAGGPLAALQRSGAIDGSGVAGAYWRSSAARNPYNLHANLDRVASSIPGWTAPKDLGMVFAALDPRVAAAPSQSSISARFPTLTQTFTVDAGGQYRVGRDGDPLSDADGRPVVADNVLVQDVQSEPDGTVDSVGSPSYVSHTVGSGTFALHRDGHVLTGTWSRPAADQPTSYLDAAGVPVPFKPGRTWVVLATPGTDIR</sequence>
<evidence type="ECO:0000259" key="4">
    <source>
        <dbReference type="Pfam" id="PF17479"/>
    </source>
</evidence>
<feature type="compositionally biased region" description="Low complexity" evidence="1">
    <location>
        <begin position="22"/>
        <end position="36"/>
    </location>
</feature>
<name>A0A938YR58_9ACTN</name>
<dbReference type="Pfam" id="PF17479">
    <property type="entry name" value="DUF3048_C"/>
    <property type="match status" value="1"/>
</dbReference>
<evidence type="ECO:0000256" key="2">
    <source>
        <dbReference type="SAM" id="SignalP"/>
    </source>
</evidence>
<organism evidence="5 6">
    <name type="scientific">Nakamurella flavida</name>
    <dbReference type="NCBI Taxonomy" id="363630"/>
    <lineage>
        <taxon>Bacteria</taxon>
        <taxon>Bacillati</taxon>
        <taxon>Actinomycetota</taxon>
        <taxon>Actinomycetes</taxon>
        <taxon>Nakamurellales</taxon>
        <taxon>Nakamurellaceae</taxon>
        <taxon>Nakamurella</taxon>
    </lineage>
</organism>
<evidence type="ECO:0000259" key="3">
    <source>
        <dbReference type="Pfam" id="PF11258"/>
    </source>
</evidence>
<dbReference type="InterPro" id="IPR021416">
    <property type="entry name" value="DUF3048_N"/>
</dbReference>
<dbReference type="Proteomes" id="UP000663801">
    <property type="component" value="Unassembled WGS sequence"/>
</dbReference>
<protein>
    <submittedName>
        <fullName evidence="5">DUF3048 domain-containing protein</fullName>
    </submittedName>
</protein>
<evidence type="ECO:0000313" key="6">
    <source>
        <dbReference type="Proteomes" id="UP000663801"/>
    </source>
</evidence>
<gene>
    <name evidence="5" type="ORF">JL107_13260</name>
</gene>
<dbReference type="InterPro" id="IPR035328">
    <property type="entry name" value="DUF3048_C"/>
</dbReference>
<evidence type="ECO:0000313" key="5">
    <source>
        <dbReference type="EMBL" id="MBM9477415.1"/>
    </source>
</evidence>